<evidence type="ECO:0000256" key="1">
    <source>
        <dbReference type="SAM" id="MobiDB-lite"/>
    </source>
</evidence>
<proteinExistence type="predicted"/>
<accession>A0ABQ4C9J9</accession>
<name>A0ABQ4C9J9_9ACTN</name>
<protein>
    <submittedName>
        <fullName evidence="2">Uncharacterized protein</fullName>
    </submittedName>
</protein>
<comment type="caution">
    <text evidence="2">The sequence shown here is derived from an EMBL/GenBank/DDBJ whole genome shotgun (WGS) entry which is preliminary data.</text>
</comment>
<reference evidence="2 3" key="1">
    <citation type="submission" date="2021-01" db="EMBL/GenBank/DDBJ databases">
        <title>Whole genome shotgun sequence of Asanoa iriomotensis NBRC 100142.</title>
        <authorList>
            <person name="Komaki H."/>
            <person name="Tamura T."/>
        </authorList>
    </citation>
    <scope>NUCLEOTIDE SEQUENCE [LARGE SCALE GENOMIC DNA]</scope>
    <source>
        <strain evidence="2 3">NBRC 100142</strain>
    </source>
</reference>
<dbReference type="Proteomes" id="UP000624325">
    <property type="component" value="Unassembled WGS sequence"/>
</dbReference>
<dbReference type="EMBL" id="BONC01000047">
    <property type="protein sequence ID" value="GIF59448.1"/>
    <property type="molecule type" value="Genomic_DNA"/>
</dbReference>
<keyword evidence="3" id="KW-1185">Reference proteome</keyword>
<evidence type="ECO:0000313" key="3">
    <source>
        <dbReference type="Proteomes" id="UP000624325"/>
    </source>
</evidence>
<organism evidence="2 3">
    <name type="scientific">Asanoa iriomotensis</name>
    <dbReference type="NCBI Taxonomy" id="234613"/>
    <lineage>
        <taxon>Bacteria</taxon>
        <taxon>Bacillati</taxon>
        <taxon>Actinomycetota</taxon>
        <taxon>Actinomycetes</taxon>
        <taxon>Micromonosporales</taxon>
        <taxon>Micromonosporaceae</taxon>
        <taxon>Asanoa</taxon>
    </lineage>
</organism>
<evidence type="ECO:0000313" key="2">
    <source>
        <dbReference type="EMBL" id="GIF59448.1"/>
    </source>
</evidence>
<gene>
    <name evidence="2" type="ORF">Air01nite_55430</name>
</gene>
<sequence length="127" mass="12815">MIAAGADVPIAAGLDRPALDAAGRPASAFGDAAGQVCAGGSDERAPCHGAGLEGLPGGRERTAAARCVASPIGRRRDEPRAIVTRLLVARAVIVDVIELVCVARPCGPDERDYLGQTDQRGGSGCPS</sequence>
<feature type="region of interest" description="Disordered" evidence="1">
    <location>
        <begin position="107"/>
        <end position="127"/>
    </location>
</feature>